<keyword evidence="2" id="KW-1185">Reference proteome</keyword>
<gene>
    <name evidence="1" type="ORF">SCOCK_450043</name>
</gene>
<evidence type="ECO:0000313" key="1">
    <source>
        <dbReference type="EMBL" id="CAG6396728.1"/>
    </source>
</evidence>
<reference evidence="1" key="1">
    <citation type="submission" date="2021-05" db="EMBL/GenBank/DDBJ databases">
        <authorList>
            <person name="Arsene-Ploetze F."/>
        </authorList>
    </citation>
    <scope>NUCLEOTIDE SEQUENCE</scope>
    <source>
        <strain evidence="1">DSM 42138</strain>
    </source>
</reference>
<protein>
    <submittedName>
        <fullName evidence="1">Uncharacterized protein</fullName>
    </submittedName>
</protein>
<proteinExistence type="predicted"/>
<dbReference type="Proteomes" id="UP001152519">
    <property type="component" value="Unassembled WGS sequence"/>
</dbReference>
<accession>A0A9W4GTX4</accession>
<dbReference type="EMBL" id="CAJSLV010000076">
    <property type="protein sequence ID" value="CAG6396728.1"/>
    <property type="molecule type" value="Genomic_DNA"/>
</dbReference>
<name>A0A9W4GTX4_9ACTN</name>
<evidence type="ECO:0000313" key="2">
    <source>
        <dbReference type="Proteomes" id="UP001152519"/>
    </source>
</evidence>
<comment type="caution">
    <text evidence="1">The sequence shown here is derived from an EMBL/GenBank/DDBJ whole genome shotgun (WGS) entry which is preliminary data.</text>
</comment>
<sequence length="74" mass="7729">MHADRTVVTFQREGRFVTARTSSPASPQDAVGEARSDYPYEYLTGPLRSAALSAATPVPAAVPLRSPRAGGGSP</sequence>
<organism evidence="1 2">
    <name type="scientific">Actinacidiphila cocklensis</name>
    <dbReference type="NCBI Taxonomy" id="887465"/>
    <lineage>
        <taxon>Bacteria</taxon>
        <taxon>Bacillati</taxon>
        <taxon>Actinomycetota</taxon>
        <taxon>Actinomycetes</taxon>
        <taxon>Kitasatosporales</taxon>
        <taxon>Streptomycetaceae</taxon>
        <taxon>Actinacidiphila</taxon>
    </lineage>
</organism>
<dbReference type="AlphaFoldDB" id="A0A9W4GTX4"/>